<proteinExistence type="predicted"/>
<evidence type="ECO:0008006" key="4">
    <source>
        <dbReference type="Google" id="ProtNLM"/>
    </source>
</evidence>
<sequence>MKTLQFKTILLALLFIPVALFAYTDGMNGKYTKEKTIKREFNVNADALFKVNNSYGNLNITSWNENRVMIEVHIKANGNDEDRVQDRLNEIDVDFENNPGLVAARTLFGDRGNNWGWSWTKKRNVNVQVNYTIKLPVKNSVNLSNDYGNIFLDRIDGHAKINCDYGKIDAGELRGRNNELRFDYTSRSTFGYINSGEIIADYSGFTVEKAGNLTIKADYTNAVIEEMGNLEYSSDYGSLEAHDVKNVNGNGDYIGVKLGTVHGNVSISSDYGSIKIDELATDAGNVEIRSDYTGIKIGYHPEYSFDFEITTQYAGVSGKDDFEINISKEKSNERYYKGYYGKENSGNKVSITSDYGGITFTKN</sequence>
<keyword evidence="1" id="KW-0732">Signal</keyword>
<evidence type="ECO:0000313" key="2">
    <source>
        <dbReference type="EMBL" id="MFD2099196.1"/>
    </source>
</evidence>
<organism evidence="2 3">
    <name type="scientific">Flagellimonas iocasae</name>
    <dbReference type="NCBI Taxonomy" id="2055905"/>
    <lineage>
        <taxon>Bacteria</taxon>
        <taxon>Pseudomonadati</taxon>
        <taxon>Bacteroidota</taxon>
        <taxon>Flavobacteriia</taxon>
        <taxon>Flavobacteriales</taxon>
        <taxon>Flavobacteriaceae</taxon>
        <taxon>Flagellimonas</taxon>
    </lineage>
</organism>
<accession>A0ABW4XUF7</accession>
<feature type="chain" id="PRO_5046715533" description="Adhesin domain-containing protein" evidence="1">
    <location>
        <begin position="23"/>
        <end position="363"/>
    </location>
</feature>
<dbReference type="RefSeq" id="WP_379829944.1">
    <property type="nucleotide sequence ID" value="NZ_JBHUHU010000001.1"/>
</dbReference>
<dbReference type="Proteomes" id="UP001597342">
    <property type="component" value="Unassembled WGS sequence"/>
</dbReference>
<name>A0ABW4XUF7_9FLAO</name>
<evidence type="ECO:0000313" key="3">
    <source>
        <dbReference type="Proteomes" id="UP001597342"/>
    </source>
</evidence>
<gene>
    <name evidence="2" type="ORF">ACFSJE_05385</name>
</gene>
<evidence type="ECO:0000256" key="1">
    <source>
        <dbReference type="SAM" id="SignalP"/>
    </source>
</evidence>
<comment type="caution">
    <text evidence="2">The sequence shown here is derived from an EMBL/GenBank/DDBJ whole genome shotgun (WGS) entry which is preliminary data.</text>
</comment>
<protein>
    <recommendedName>
        <fullName evidence="4">Adhesin domain-containing protein</fullName>
    </recommendedName>
</protein>
<feature type="signal peptide" evidence="1">
    <location>
        <begin position="1"/>
        <end position="22"/>
    </location>
</feature>
<dbReference type="EMBL" id="JBHUHU010000001">
    <property type="protein sequence ID" value="MFD2099196.1"/>
    <property type="molecule type" value="Genomic_DNA"/>
</dbReference>
<keyword evidence="3" id="KW-1185">Reference proteome</keyword>
<reference evidence="3" key="1">
    <citation type="journal article" date="2019" name="Int. J. Syst. Evol. Microbiol.">
        <title>The Global Catalogue of Microorganisms (GCM) 10K type strain sequencing project: providing services to taxonomists for standard genome sequencing and annotation.</title>
        <authorList>
            <consortium name="The Broad Institute Genomics Platform"/>
            <consortium name="The Broad Institute Genome Sequencing Center for Infectious Disease"/>
            <person name="Wu L."/>
            <person name="Ma J."/>
        </authorList>
    </citation>
    <scope>NUCLEOTIDE SEQUENCE [LARGE SCALE GENOMIC DNA]</scope>
    <source>
        <strain evidence="3">JCM 3389</strain>
    </source>
</reference>